<dbReference type="GO" id="GO:0004065">
    <property type="term" value="F:arylsulfatase activity"/>
    <property type="evidence" value="ECO:0007669"/>
    <property type="project" value="TreeGrafter"/>
</dbReference>
<dbReference type="SUPFAM" id="SSF53649">
    <property type="entry name" value="Alkaline phosphatase-like"/>
    <property type="match status" value="1"/>
</dbReference>
<dbReference type="PROSITE" id="PS00149">
    <property type="entry name" value="SULFATASE_2"/>
    <property type="match status" value="1"/>
</dbReference>
<dbReference type="GO" id="GO:0046872">
    <property type="term" value="F:metal ion binding"/>
    <property type="evidence" value="ECO:0007669"/>
    <property type="project" value="UniProtKB-KW"/>
</dbReference>
<evidence type="ECO:0000313" key="10">
    <source>
        <dbReference type="Proteomes" id="UP000307768"/>
    </source>
</evidence>
<dbReference type="InterPro" id="IPR000917">
    <property type="entry name" value="Sulfatase_N"/>
</dbReference>
<keyword evidence="6" id="KW-0106">Calcium</keyword>
<gene>
    <name evidence="9" type="ORF">FE697_000880</name>
</gene>
<dbReference type="Proteomes" id="UP000307768">
    <property type="component" value="Unassembled WGS sequence"/>
</dbReference>
<evidence type="ECO:0000256" key="7">
    <source>
        <dbReference type="SAM" id="SignalP"/>
    </source>
</evidence>
<evidence type="ECO:0000256" key="3">
    <source>
        <dbReference type="ARBA" id="ARBA00022723"/>
    </source>
</evidence>
<keyword evidence="5" id="KW-0378">Hydrolase</keyword>
<evidence type="ECO:0000256" key="4">
    <source>
        <dbReference type="ARBA" id="ARBA00022729"/>
    </source>
</evidence>
<reference evidence="9 10" key="1">
    <citation type="submission" date="2019-09" db="EMBL/GenBank/DDBJ databases">
        <title>Mumia zhuanghuii sp. nov. isolated from the intestinal contents of plateau pika (Ochotona curzoniae) in the Qinghai-Tibet plateau of China.</title>
        <authorList>
            <person name="Tian Z."/>
        </authorList>
    </citation>
    <scope>NUCLEOTIDE SEQUENCE [LARGE SCALE GENOMIC DNA]</scope>
    <source>
        <strain evidence="10">350</strain>
    </source>
</reference>
<dbReference type="InterPro" id="IPR024607">
    <property type="entry name" value="Sulfatase_CS"/>
</dbReference>
<comment type="caution">
    <text evidence="9">The sequence shown here is derived from an EMBL/GenBank/DDBJ whole genome shotgun (WGS) entry which is preliminary data.</text>
</comment>
<dbReference type="RefSeq" id="WP_149767402.1">
    <property type="nucleotide sequence ID" value="NZ_VDFQ02000001.1"/>
</dbReference>
<organism evidence="9 10">
    <name type="scientific">Mumia zhuanghuii</name>
    <dbReference type="NCBI Taxonomy" id="2585211"/>
    <lineage>
        <taxon>Bacteria</taxon>
        <taxon>Bacillati</taxon>
        <taxon>Actinomycetota</taxon>
        <taxon>Actinomycetes</taxon>
        <taxon>Propionibacteriales</taxon>
        <taxon>Nocardioidaceae</taxon>
        <taxon>Mumia</taxon>
    </lineage>
</organism>
<feature type="signal peptide" evidence="7">
    <location>
        <begin position="1"/>
        <end position="26"/>
    </location>
</feature>
<keyword evidence="3" id="KW-0479">Metal-binding</keyword>
<dbReference type="AlphaFoldDB" id="A0A5Q6S2B3"/>
<dbReference type="InterPro" id="IPR017850">
    <property type="entry name" value="Alkaline_phosphatase_core_sf"/>
</dbReference>
<dbReference type="Gene3D" id="3.40.720.10">
    <property type="entry name" value="Alkaline Phosphatase, subunit A"/>
    <property type="match status" value="1"/>
</dbReference>
<dbReference type="InterPro" id="IPR050738">
    <property type="entry name" value="Sulfatase"/>
</dbReference>
<evidence type="ECO:0000313" key="9">
    <source>
        <dbReference type="EMBL" id="KAA1424518.1"/>
    </source>
</evidence>
<dbReference type="Pfam" id="PF00884">
    <property type="entry name" value="Sulfatase"/>
    <property type="match status" value="1"/>
</dbReference>
<comment type="cofactor">
    <cofactor evidence="1">
        <name>Ca(2+)</name>
        <dbReference type="ChEBI" id="CHEBI:29108"/>
    </cofactor>
</comment>
<proteinExistence type="inferred from homology"/>
<dbReference type="PANTHER" id="PTHR42693">
    <property type="entry name" value="ARYLSULFATASE FAMILY MEMBER"/>
    <property type="match status" value="1"/>
</dbReference>
<evidence type="ECO:0000256" key="2">
    <source>
        <dbReference type="ARBA" id="ARBA00008779"/>
    </source>
</evidence>
<name>A0A5Q6S2B3_9ACTN</name>
<dbReference type="Gene3D" id="3.30.1120.10">
    <property type="match status" value="1"/>
</dbReference>
<dbReference type="OrthoDB" id="9777306at2"/>
<keyword evidence="4 7" id="KW-0732">Signal</keyword>
<evidence type="ECO:0000259" key="8">
    <source>
        <dbReference type="Pfam" id="PF00884"/>
    </source>
</evidence>
<sequence>MPSSKLLGAIAAPAVLSMVCTGLVFAAQPGQAAPPAAPAGSKHDHRKAPRPNIVYVMADDLGWSDLGTGRTNGGHGNDFNETPVLDSLAEEGAVFDNAYASPQCAPTRSALLTGQYATRPTNNIYAVGGINNTTTSPLVGVPQGRADGAVNAVPTEFPTFAETLQDAGYSTGYAGKFHVAATAQEIVESHGFDESWGGGPWSHATVYHASGGTFNDTVAPELDKYAADYSQEYVDENIAPYSQGVSEEQVDALVGTPKHVTDAITDAAIDYIDRSKDKDKPFFTYLSQYAPHFPVANFQARTDLLAKYQAKTPAADPASPAYAALVEGIDQSVARVIDYLEETPDPRNHGRPLADNTLVIFTSDNGGETNQGSFNEPLRGRKSELYDGGVRIPWIVWSGNRDLVKPRSTNHTVINGVDLYPTLASYAGAKLPKRVPLDGIDLRPAFSKGRELDRDLFHHLPGYIRGGAEPGSTIRSGRWKLYYFYTDQRFELYDLQSDIGETDDVSERHPRLVRSLGTKLGAWLDRTSAPLATLRAGQPPVVIDGFTGLTYAEGRLARHRGDTITIEPGEEVPFVLPTR</sequence>
<protein>
    <submittedName>
        <fullName evidence="9">Sulfatase</fullName>
    </submittedName>
</protein>
<accession>A0A5Q6S2B3</accession>
<feature type="domain" description="Sulfatase N-terminal" evidence="8">
    <location>
        <begin position="51"/>
        <end position="428"/>
    </location>
</feature>
<dbReference type="EMBL" id="VDFQ02000001">
    <property type="protein sequence ID" value="KAA1424518.1"/>
    <property type="molecule type" value="Genomic_DNA"/>
</dbReference>
<feature type="chain" id="PRO_5024372911" evidence="7">
    <location>
        <begin position="27"/>
        <end position="579"/>
    </location>
</feature>
<evidence type="ECO:0000256" key="5">
    <source>
        <dbReference type="ARBA" id="ARBA00022801"/>
    </source>
</evidence>
<evidence type="ECO:0000256" key="6">
    <source>
        <dbReference type="ARBA" id="ARBA00022837"/>
    </source>
</evidence>
<comment type="similarity">
    <text evidence="2">Belongs to the sulfatase family.</text>
</comment>
<evidence type="ECO:0000256" key="1">
    <source>
        <dbReference type="ARBA" id="ARBA00001913"/>
    </source>
</evidence>
<dbReference type="PANTHER" id="PTHR42693:SF42">
    <property type="entry name" value="ARYLSULFATASE G"/>
    <property type="match status" value="1"/>
</dbReference>
<dbReference type="CDD" id="cd16144">
    <property type="entry name" value="ARS_like"/>
    <property type="match status" value="1"/>
</dbReference>